<dbReference type="Proteomes" id="UP001152795">
    <property type="component" value="Unassembled WGS sequence"/>
</dbReference>
<dbReference type="AlphaFoldDB" id="A0A6S7FXL9"/>
<evidence type="ECO:0000313" key="3">
    <source>
        <dbReference type="EMBL" id="CAB3980676.1"/>
    </source>
</evidence>
<dbReference type="InterPro" id="IPR046496">
    <property type="entry name" value="DUF6589"/>
</dbReference>
<comment type="caution">
    <text evidence="3">The sequence shown here is derived from an EMBL/GenBank/DDBJ whole genome shotgun (WGS) entry which is preliminary data.</text>
</comment>
<dbReference type="Pfam" id="PF20231">
    <property type="entry name" value="DUF6589"/>
    <property type="match status" value="1"/>
</dbReference>
<evidence type="ECO:0000256" key="1">
    <source>
        <dbReference type="SAM" id="MobiDB-lite"/>
    </source>
</evidence>
<sequence>MLKLKEFNCENRIKTKARTLLGIDQLDKLIRISYAKIPIEQFDFAAAAKLFLEGKNKVRYVSSLFLQKLNARILAKSLDTTPTVGTTSRPKQPVSNVPPVTSDSDPLHGVKIPCFVIKSPELQETYLRAACHSAQQRLDHLYPFCIIDWHTKRSFLKTIFKKLYKNSGREKGTLRFFREKLNRRNGTVDDKHFEDCEKLFISVGKCFVIKALLEFFQMDDPRCKSTANGTHSVNVFNKAYRKTYIKDILDQFLDDFIFHDENKKVADGVWCYGVNTTKSFMVLADFKNAVSPGNGVIVGSRGSSLEVGYHSLTVNWNGGVGCNIEIDLFQQNRNCEMKKLIRSMGAYKTEKAIERASKASGDVSKFV</sequence>
<name>A0A6S7FXL9_PARCT</name>
<feature type="region of interest" description="Disordered" evidence="1">
    <location>
        <begin position="81"/>
        <end position="103"/>
    </location>
</feature>
<dbReference type="OrthoDB" id="10057691at2759"/>
<evidence type="ECO:0000259" key="2">
    <source>
        <dbReference type="Pfam" id="PF20231"/>
    </source>
</evidence>
<protein>
    <recommendedName>
        <fullName evidence="2">DUF6589 domain-containing protein</fullName>
    </recommendedName>
</protein>
<keyword evidence="4" id="KW-1185">Reference proteome</keyword>
<evidence type="ECO:0000313" key="4">
    <source>
        <dbReference type="Proteomes" id="UP001152795"/>
    </source>
</evidence>
<gene>
    <name evidence="3" type="ORF">PACLA_8A044101</name>
</gene>
<accession>A0A6S7FXL9</accession>
<feature type="domain" description="DUF6589" evidence="2">
    <location>
        <begin position="127"/>
        <end position="220"/>
    </location>
</feature>
<organism evidence="3 4">
    <name type="scientific">Paramuricea clavata</name>
    <name type="common">Red gorgonian</name>
    <name type="synonym">Violescent sea-whip</name>
    <dbReference type="NCBI Taxonomy" id="317549"/>
    <lineage>
        <taxon>Eukaryota</taxon>
        <taxon>Metazoa</taxon>
        <taxon>Cnidaria</taxon>
        <taxon>Anthozoa</taxon>
        <taxon>Octocorallia</taxon>
        <taxon>Malacalcyonacea</taxon>
        <taxon>Plexauridae</taxon>
        <taxon>Paramuricea</taxon>
    </lineage>
</organism>
<reference evidence="3" key="1">
    <citation type="submission" date="2020-04" db="EMBL/GenBank/DDBJ databases">
        <authorList>
            <person name="Alioto T."/>
            <person name="Alioto T."/>
            <person name="Gomez Garrido J."/>
        </authorList>
    </citation>
    <scope>NUCLEOTIDE SEQUENCE</scope>
    <source>
        <strain evidence="3">A484AB</strain>
    </source>
</reference>
<proteinExistence type="predicted"/>
<dbReference type="EMBL" id="CACRXK020000313">
    <property type="protein sequence ID" value="CAB3980676.1"/>
    <property type="molecule type" value="Genomic_DNA"/>
</dbReference>